<reference evidence="35 36" key="1">
    <citation type="journal article" date="2016" name="Nat. Commun.">
        <title>Extremotolerant tardigrade genome and improved radiotolerance of human cultured cells by tardigrade-unique protein.</title>
        <authorList>
            <person name="Hashimoto T."/>
            <person name="Horikawa D.D."/>
            <person name="Saito Y."/>
            <person name="Kuwahara H."/>
            <person name="Kozuka-Hata H."/>
            <person name="Shin-I T."/>
            <person name="Minakuchi Y."/>
            <person name="Ohishi K."/>
            <person name="Motoyama A."/>
            <person name="Aizu T."/>
            <person name="Enomoto A."/>
            <person name="Kondo K."/>
            <person name="Tanaka S."/>
            <person name="Hara Y."/>
            <person name="Koshikawa S."/>
            <person name="Sagara H."/>
            <person name="Miura T."/>
            <person name="Yokobori S."/>
            <person name="Miyagawa K."/>
            <person name="Suzuki Y."/>
            <person name="Kubo T."/>
            <person name="Oyama M."/>
            <person name="Kohara Y."/>
            <person name="Fujiyama A."/>
            <person name="Arakawa K."/>
            <person name="Katayama T."/>
            <person name="Toyoda A."/>
            <person name="Kunieda T."/>
        </authorList>
    </citation>
    <scope>NUCLEOTIDE SEQUENCE [LARGE SCALE GENOMIC DNA]</scope>
    <source>
        <strain evidence="35 36">YOKOZUNA-1</strain>
    </source>
</reference>
<dbReference type="PROSITE" id="PS00022">
    <property type="entry name" value="EGF_1"/>
    <property type="match status" value="3"/>
</dbReference>
<feature type="domain" description="CUB" evidence="33">
    <location>
        <begin position="1563"/>
        <end position="1692"/>
    </location>
</feature>
<evidence type="ECO:0000256" key="10">
    <source>
        <dbReference type="ARBA" id="ARBA00022685"/>
    </source>
</evidence>
<evidence type="ECO:0000256" key="7">
    <source>
        <dbReference type="ARBA" id="ARBA00022548"/>
    </source>
</evidence>
<evidence type="ECO:0000256" key="13">
    <source>
        <dbReference type="ARBA" id="ARBA00022737"/>
    </source>
</evidence>
<evidence type="ECO:0000256" key="26">
    <source>
        <dbReference type="ARBA" id="ARBA00023765"/>
    </source>
</evidence>
<feature type="domain" description="EGF-like" evidence="34">
    <location>
        <begin position="391"/>
        <end position="436"/>
    </location>
</feature>
<comment type="subunit">
    <text evidence="29">Interacts with AMN. Component of the cubam complex composed of one CUBN trimer and one AMN chain. The cubam complex can dimerize. Interacts with LRP2 in a dual-receptor complex in a calcium-dependent manner. Found in a complex with PID1/PCLI1, LRP1 and CUBNI. Interacts with LRP1 and PID1/PCLI1.</text>
</comment>
<keyword evidence="36" id="KW-1185">Reference proteome</keyword>
<dbReference type="CDD" id="cd00041">
    <property type="entry name" value="CUB"/>
    <property type="match status" value="12"/>
</dbReference>
<evidence type="ECO:0000256" key="28">
    <source>
        <dbReference type="ARBA" id="ARBA00049611"/>
    </source>
</evidence>
<keyword evidence="15" id="KW-0106">Calcium</keyword>
<dbReference type="SUPFAM" id="SSF49854">
    <property type="entry name" value="Spermadhesin, CUB domain"/>
    <property type="match status" value="12"/>
</dbReference>
<feature type="domain" description="EGF-like" evidence="34">
    <location>
        <begin position="444"/>
        <end position="490"/>
    </location>
</feature>
<feature type="domain" description="CUB" evidence="33">
    <location>
        <begin position="852"/>
        <end position="965"/>
    </location>
</feature>
<keyword evidence="12 32" id="KW-0732">Signal</keyword>
<evidence type="ECO:0000256" key="16">
    <source>
        <dbReference type="ARBA" id="ARBA00022927"/>
    </source>
</evidence>
<feature type="chain" id="PRO_5008898163" description="Cubilin" evidence="32">
    <location>
        <begin position="37"/>
        <end position="1876"/>
    </location>
</feature>
<feature type="domain" description="CUB" evidence="33">
    <location>
        <begin position="1817"/>
        <end position="1876"/>
    </location>
</feature>
<dbReference type="Gene3D" id="2.10.25.10">
    <property type="entry name" value="Laminin"/>
    <property type="match status" value="6"/>
</dbReference>
<dbReference type="PANTHER" id="PTHR24251:SF50">
    <property type="entry name" value="ATTRACTIN-LIKE 1A"/>
    <property type="match status" value="1"/>
</dbReference>
<dbReference type="OrthoDB" id="6022136at2759"/>
<feature type="disulfide bond" evidence="30">
    <location>
        <begin position="852"/>
        <end position="879"/>
    </location>
</feature>
<keyword evidence="17" id="KW-1133">Transmembrane helix</keyword>
<feature type="signal peptide" evidence="32">
    <location>
        <begin position="1"/>
        <end position="36"/>
    </location>
</feature>
<feature type="domain" description="CUB" evidence="33">
    <location>
        <begin position="496"/>
        <end position="616"/>
    </location>
</feature>
<keyword evidence="18" id="KW-0443">Lipid metabolism</keyword>
<dbReference type="GO" id="GO:0005886">
    <property type="term" value="C:plasma membrane"/>
    <property type="evidence" value="ECO:0007669"/>
    <property type="project" value="UniProtKB-SubCell"/>
</dbReference>
<dbReference type="InterPro" id="IPR018097">
    <property type="entry name" value="EGF_Ca-bd_CS"/>
</dbReference>
<evidence type="ECO:0000256" key="19">
    <source>
        <dbReference type="ARBA" id="ARBA00023136"/>
    </source>
</evidence>
<dbReference type="GO" id="GO:0031419">
    <property type="term" value="F:cobalamin binding"/>
    <property type="evidence" value="ECO:0007669"/>
    <property type="project" value="UniProtKB-KW"/>
</dbReference>
<sequence length="1876" mass="206153">MVWCGSRSYRFNNIMKHHPTILVWGLLLLLLPRTFSHVEENVQESELPRIRTHDGVLYFEAGRAGNGAISIKATSVKVGDHDLFATIEASRRIPDISRQLDTISASLGMHNDSSAATINPLESLRYPAGGNDNANISQLAQENARKLTRIQRKMNRLETKLLDALAILARDECSSSPCKNGATCIDKYNGFTCICAVGWQGLSCDIDRDECALINGTDWECKNGGTCINTRGSYRCECPPAWHGVHCTSQRDDCLFSSNEELCGHGTCLTVARSEHNQSSYSCLCDAGWTKNGSANAACNVDIDECKVSKPPCSTDPAVDCINTPGSFRCGSCPSGYDGNGIVCMDINECLVDNGGCSKDPLVACVNTIGSFYCGACPYGSFGDGVTCTPFGSSCLVNNGGCSPNATCVNNYLWNFPMCSCKPGFEGNGLGADGCRPVMKVSRISNPCAVSPCQNGGICLEPFLFPNGTLTPEGYYRCDCVPPWVGKNCDQYMSTCGGNLTGPIGRFNSPTEPGHESDNQYLHNANCRWEITVQPDEVVWLKFLNFQLEQNTACKYDFVEIIDPAATATNTNGTLARLCGSNPPEPIASRSNKMVVVFQSDASVHYGGFIALYTSLPKDKICGGELRQSSGTIQSPGFPDDYPAYTTCNWIITVDEGHQVVLNITQFDLEYHEDCHADFVEVRNGGSESSPLIKKFCGRLNSTQLKSHTNRMFIRFVTDRFRHAGGFQATYYSTPTGCSGVMRAPYGAITSPNYPQPYYHNAECYWHIHAAAGSSIQVSVVDFDLENSPGCQYDYVQFYDGPLRSGTPLEALCGTTITQKPIKSFSNEMQIKFRSDLSSAGRGFHLTYQAVCEKRILKQRSGVIESPGFPESYPSNSNCDYTIIVSRGNKVNLTFSHFGLPDSKDCLNDYLKIYNGESETDALFGTYCGSSPPKSIQSSGNKFHIRFKTGTVGRGMGYRLEWTTHGCGGDIIVERRDANVARYITSPNHPSPYPPNIVCEWRLISSEYGYGVKLDILQIDLEAHGMCRWDKLEMFNGPDETSPSLSTVCHTQNKTQSLSSSSPVMYIRFSSDQSKAGSGFRARYSLVESICGHNYSTPTGNFQSVNYPQPYPTNLVCGYLITVAEQHVVVLNVTVLDIDEELNCKSEYLALYDGEGTGSPLIAKNCGKNPLTLVGTSIRSSSNKMFIEWRSNNATETVRTGFQVSYNTGCGAVLTATGTMQEFVSPNFPNRYGKSLNCPYIIESPSPNTQVILQFNFMDIEERNNCSTGDYIEIRNGNNAASPMTGRFCGRKIPPAIMSTGNALYIRFITNDWREEAGWRATYSNALTSCGGELSALEGLFVTPGHPDNYPNGVECIWTIKASPGNAIDLKFNSFNLGIKEDDPFCNSDYVEIRLDDAGGELVGRYCGSKIPDGISANVETLWIMFRSSDETTHPGFLAEYKLRHGGEIIGRTAGQIASPLYPMNYPHNSTFSWTITVASGSVIRAKWLVMDMEDRRCYFDYISVYNGPSAQSPLIGKYCGYELPQPTQTAGNQLFLIMHTDRYGGNGQGFLMEWREINPTANGGFYYGSTNIQTTEVLVNRTVGRIISPGYPVSIMPNQTHQWRLRTDDSSHIEITLEDLHLSNSTLCDTDKPRLQMYDGPTYRKFMGSFCGKLTQPVVKQSSTNSVKLILNTHSPSFFNVSGFNLTYRAVCGGNIYATSGQIRSDGYPGGVTADKEVLCSWNITTDFGLTFDITFEDFELGGDSGAAGCSAHNVTLLNGFGSDSPVLAGPFCGMTIPPSIQSRNNRFEVRYFKSASVTTSGRGFSLKFRTTRYACGGELRLTDFVRSGLLSTPKYPESYPTNIECEWTIVAPGGDRIRLDFPDKFELERPNNNA</sequence>
<evidence type="ECO:0000256" key="5">
    <source>
        <dbReference type="ARBA" id="ARBA00022475"/>
    </source>
</evidence>
<feature type="domain" description="EGF-like" evidence="34">
    <location>
        <begin position="169"/>
        <end position="205"/>
    </location>
</feature>
<feature type="disulfide bond" evidence="31">
    <location>
        <begin position="402"/>
        <end position="419"/>
    </location>
</feature>
<dbReference type="GO" id="GO:0007154">
    <property type="term" value="P:cell communication"/>
    <property type="evidence" value="ECO:0007669"/>
    <property type="project" value="UniProtKB-ARBA"/>
</dbReference>
<comment type="caution">
    <text evidence="31">Lacks conserved residue(s) required for the propagation of feature annotation.</text>
</comment>
<evidence type="ECO:0000256" key="9">
    <source>
        <dbReference type="ARBA" id="ARBA00022628"/>
    </source>
</evidence>
<keyword evidence="10" id="KW-0165">Cleavage on pair of basic residues</keyword>
<keyword evidence="25" id="KW-0170">Cobalt</keyword>
<dbReference type="FunFam" id="2.60.120.290:FF:000005">
    <property type="entry name" value="Procollagen C-endopeptidase enhancer 1"/>
    <property type="match status" value="3"/>
</dbReference>
<comment type="function">
    <text evidence="28">Endocytic receptor which plays a role in lipoprotein, vitamin and iron metabolism by facilitating their uptake. Acts together with LRP2 to mediate endocytosis of high-density lipoproteins, GC, hemoglobin, ALB, TF and SCGB1A1. Acts together with AMN to mediate endocytosis of the CBLIF-cobalamin complex. Binds to ALB, MB, Kappa and lambda-light chains, TF, hemoglobin, GC, SCGB1A1, APOA1, high density lipoprotein, and the CBLIF-cobalamin complex. Ligand binding requires calcium. Serves as important transporter in several absorptive epithelia, including intestine, renal proximal tubules and embryonic yolk sac. May play an important role in the development of the peri-implantation embryo through internalization of APOA1 and cholesterol. Binds to LGALS3 at the maternal-fetal interface.</text>
</comment>
<feature type="domain" description="CUB" evidence="33">
    <location>
        <begin position="622"/>
        <end position="734"/>
    </location>
</feature>
<dbReference type="FunFam" id="2.10.25.10:FF:000429">
    <property type="entry name" value="Cubilin"/>
    <property type="match status" value="1"/>
</dbReference>
<feature type="domain" description="EGF-like" evidence="34">
    <location>
        <begin position="207"/>
        <end position="248"/>
    </location>
</feature>
<dbReference type="GO" id="GO:0005509">
    <property type="term" value="F:calcium ion binding"/>
    <property type="evidence" value="ECO:0007669"/>
    <property type="project" value="InterPro"/>
</dbReference>
<dbReference type="STRING" id="947166.A0A1D1V8D3"/>
<dbReference type="FunFam" id="2.10.25.10:FF:000391">
    <property type="entry name" value="Weary, isoform C"/>
    <property type="match status" value="1"/>
</dbReference>
<feature type="domain" description="CUB" evidence="33">
    <location>
        <begin position="967"/>
        <end position="1087"/>
    </location>
</feature>
<evidence type="ECO:0000256" key="3">
    <source>
        <dbReference type="ARBA" id="ARBA00004251"/>
    </source>
</evidence>
<evidence type="ECO:0000256" key="12">
    <source>
        <dbReference type="ARBA" id="ARBA00022729"/>
    </source>
</evidence>
<evidence type="ECO:0000256" key="18">
    <source>
        <dbReference type="ARBA" id="ARBA00023098"/>
    </source>
</evidence>
<dbReference type="Pfam" id="PF00008">
    <property type="entry name" value="EGF"/>
    <property type="match status" value="1"/>
</dbReference>
<evidence type="ECO:0000256" key="32">
    <source>
        <dbReference type="SAM" id="SignalP"/>
    </source>
</evidence>
<keyword evidence="23" id="KW-0753">Steroid metabolism</keyword>
<keyword evidence="11" id="KW-0812">Transmembrane</keyword>
<keyword evidence="14" id="KW-0967">Endosome</keyword>
<dbReference type="GO" id="GO:0005768">
    <property type="term" value="C:endosome"/>
    <property type="evidence" value="ECO:0007669"/>
    <property type="project" value="UniProtKB-SubCell"/>
</dbReference>
<dbReference type="GO" id="GO:0005765">
    <property type="term" value="C:lysosomal membrane"/>
    <property type="evidence" value="ECO:0007669"/>
    <property type="project" value="UniProtKB-SubCell"/>
</dbReference>
<evidence type="ECO:0000256" key="8">
    <source>
        <dbReference type="ARBA" id="ARBA00022553"/>
    </source>
</evidence>
<feature type="domain" description="CUB" evidence="33">
    <location>
        <begin position="1091"/>
        <end position="1209"/>
    </location>
</feature>
<dbReference type="PROSITE" id="PS01180">
    <property type="entry name" value="CUB"/>
    <property type="match status" value="12"/>
</dbReference>
<evidence type="ECO:0000256" key="1">
    <source>
        <dbReference type="ARBA" id="ARBA00004177"/>
    </source>
</evidence>
<keyword evidence="19" id="KW-0472">Membrane</keyword>
<feature type="disulfide bond" evidence="31">
    <location>
        <begin position="195"/>
        <end position="204"/>
    </location>
</feature>
<keyword evidence="22" id="KW-0325">Glycoprotein</keyword>
<evidence type="ECO:0000256" key="21">
    <source>
        <dbReference type="ARBA" id="ARBA00023166"/>
    </source>
</evidence>
<name>A0A1D1V8D3_RAMVA</name>
<dbReference type="Pfam" id="PF07645">
    <property type="entry name" value="EGF_CA"/>
    <property type="match status" value="2"/>
</dbReference>
<dbReference type="PANTHER" id="PTHR24251">
    <property type="entry name" value="OVOCHYMASE-RELATED"/>
    <property type="match status" value="1"/>
</dbReference>
<dbReference type="InterPro" id="IPR049883">
    <property type="entry name" value="NOTCH1_EGF-like"/>
</dbReference>
<dbReference type="PROSITE" id="PS50026">
    <property type="entry name" value="EGF_3"/>
    <property type="match status" value="4"/>
</dbReference>
<evidence type="ECO:0000256" key="25">
    <source>
        <dbReference type="ARBA" id="ARBA00023285"/>
    </source>
</evidence>
<evidence type="ECO:0000256" key="4">
    <source>
        <dbReference type="ARBA" id="ARBA00022448"/>
    </source>
</evidence>
<evidence type="ECO:0000256" key="24">
    <source>
        <dbReference type="ARBA" id="ARBA00023228"/>
    </source>
</evidence>
<evidence type="ECO:0000313" key="35">
    <source>
        <dbReference type="EMBL" id="GAU97904.1"/>
    </source>
</evidence>
<keyword evidence="8" id="KW-0597">Phosphoprotein</keyword>
<evidence type="ECO:0000256" key="15">
    <source>
        <dbReference type="ARBA" id="ARBA00022837"/>
    </source>
</evidence>
<keyword evidence="13" id="KW-0677">Repeat</keyword>
<evidence type="ECO:0000256" key="20">
    <source>
        <dbReference type="ARBA" id="ARBA00023157"/>
    </source>
</evidence>
<dbReference type="GO" id="GO:0008203">
    <property type="term" value="P:cholesterol metabolic process"/>
    <property type="evidence" value="ECO:0007669"/>
    <property type="project" value="UniProtKB-KW"/>
</dbReference>
<dbReference type="InterPro" id="IPR024731">
    <property type="entry name" value="NELL2-like_EGF"/>
</dbReference>
<evidence type="ECO:0000256" key="14">
    <source>
        <dbReference type="ARBA" id="ARBA00022753"/>
    </source>
</evidence>
<dbReference type="GO" id="GO:0015031">
    <property type="term" value="P:protein transport"/>
    <property type="evidence" value="ECO:0007669"/>
    <property type="project" value="UniProtKB-KW"/>
</dbReference>
<dbReference type="InterPro" id="IPR000152">
    <property type="entry name" value="EGF-type_Asp/Asn_hydroxyl_site"/>
</dbReference>
<keyword evidence="24" id="KW-0458">Lysosome</keyword>
<evidence type="ECO:0000256" key="11">
    <source>
        <dbReference type="ARBA" id="ARBA00022692"/>
    </source>
</evidence>
<evidence type="ECO:0000259" key="34">
    <source>
        <dbReference type="PROSITE" id="PS50026"/>
    </source>
</evidence>
<dbReference type="Pfam" id="PF12661">
    <property type="entry name" value="hEGF"/>
    <property type="match status" value="1"/>
</dbReference>
<evidence type="ECO:0000256" key="17">
    <source>
        <dbReference type="ARBA" id="ARBA00022989"/>
    </source>
</evidence>
<feature type="disulfide bond" evidence="31">
    <location>
        <begin position="238"/>
        <end position="247"/>
    </location>
</feature>
<accession>A0A1D1V8D3</accession>
<evidence type="ECO:0000256" key="29">
    <source>
        <dbReference type="ARBA" id="ARBA00049703"/>
    </source>
</evidence>
<proteinExistence type="predicted"/>
<dbReference type="InterPro" id="IPR001881">
    <property type="entry name" value="EGF-like_Ca-bd_dom"/>
</dbReference>
<evidence type="ECO:0000256" key="6">
    <source>
        <dbReference type="ARBA" id="ARBA00022536"/>
    </source>
</evidence>
<feature type="domain" description="CUB" evidence="33">
    <location>
        <begin position="1210"/>
        <end position="1326"/>
    </location>
</feature>
<keyword evidence="21" id="KW-1207">Sterol metabolism</keyword>
<protein>
    <recommendedName>
        <fullName evidence="27">Cubilin</fullName>
    </recommendedName>
</protein>
<dbReference type="Pfam" id="PF12947">
    <property type="entry name" value="EGF_3"/>
    <property type="match status" value="1"/>
</dbReference>
<keyword evidence="6 31" id="KW-0245">EGF-like domain</keyword>
<dbReference type="InterPro" id="IPR013032">
    <property type="entry name" value="EGF-like_CS"/>
</dbReference>
<feature type="domain" description="CUB" evidence="33">
    <location>
        <begin position="1445"/>
        <end position="1558"/>
    </location>
</feature>
<gene>
    <name evidence="35" type="primary">RvY_09127-1</name>
    <name evidence="35" type="synonym">RvY_09127.1</name>
    <name evidence="35" type="ORF">RvY_09127</name>
</gene>
<dbReference type="InterPro" id="IPR000859">
    <property type="entry name" value="CUB_dom"/>
</dbReference>
<evidence type="ECO:0000256" key="23">
    <source>
        <dbReference type="ARBA" id="ARBA00023221"/>
    </source>
</evidence>
<comment type="caution">
    <text evidence="35">The sequence shown here is derived from an EMBL/GenBank/DDBJ whole genome shotgun (WGS) entry which is preliminary data.</text>
</comment>
<dbReference type="SMART" id="SM00181">
    <property type="entry name" value="EGF"/>
    <property type="match status" value="7"/>
</dbReference>
<dbReference type="FunFam" id="2.60.120.290:FF:000018">
    <property type="entry name" value="cubilin"/>
    <property type="match status" value="1"/>
</dbReference>
<evidence type="ECO:0000256" key="2">
    <source>
        <dbReference type="ARBA" id="ARBA00004202"/>
    </source>
</evidence>
<comment type="subcellular location">
    <subcellularLocation>
        <location evidence="2">Cell membrane</location>
        <topology evidence="2">Peripheral membrane protein</topology>
    </subcellularLocation>
    <subcellularLocation>
        <location evidence="3">Cell membrane</location>
        <topology evidence="3">Single-pass type I membrane protein</topology>
    </subcellularLocation>
    <subcellularLocation>
        <location evidence="1">Endosome</location>
    </subcellularLocation>
    <subcellularLocation>
        <location evidence="26">Lysosome membrane</location>
        <topology evidence="26">Peripheral membrane protein</topology>
    </subcellularLocation>
</comment>
<keyword evidence="9" id="KW-0846">Cobalamin</keyword>
<dbReference type="PROSITE" id="PS01187">
    <property type="entry name" value="EGF_CA"/>
    <property type="match status" value="2"/>
</dbReference>
<dbReference type="FunFam" id="2.60.120.290:FF:000013">
    <property type="entry name" value="Membrane frizzled-related protein"/>
    <property type="match status" value="5"/>
</dbReference>
<feature type="domain" description="CUB" evidence="33">
    <location>
        <begin position="1693"/>
        <end position="1813"/>
    </location>
</feature>
<evidence type="ECO:0000256" key="22">
    <source>
        <dbReference type="ARBA" id="ARBA00023180"/>
    </source>
</evidence>
<evidence type="ECO:0000256" key="30">
    <source>
        <dbReference type="PROSITE-ProRule" id="PRU00059"/>
    </source>
</evidence>
<dbReference type="SMART" id="SM00179">
    <property type="entry name" value="EGF_CA"/>
    <property type="match status" value="5"/>
</dbReference>
<dbReference type="Proteomes" id="UP000186922">
    <property type="component" value="Unassembled WGS sequence"/>
</dbReference>
<dbReference type="CDD" id="cd00054">
    <property type="entry name" value="EGF_CA"/>
    <property type="match status" value="4"/>
</dbReference>
<feature type="domain" description="CUB" evidence="33">
    <location>
        <begin position="1330"/>
        <end position="1444"/>
    </location>
</feature>
<dbReference type="EMBL" id="BDGG01000004">
    <property type="protein sequence ID" value="GAU97904.1"/>
    <property type="molecule type" value="Genomic_DNA"/>
</dbReference>
<dbReference type="InterPro" id="IPR000742">
    <property type="entry name" value="EGF"/>
</dbReference>
<keyword evidence="20 31" id="KW-1015">Disulfide bond</keyword>
<dbReference type="SUPFAM" id="SSF57196">
    <property type="entry name" value="EGF/Laminin"/>
    <property type="match status" value="4"/>
</dbReference>
<dbReference type="FunFam" id="2.10.25.10:FF:000260">
    <property type="entry name" value="Notch receptor 4"/>
    <property type="match status" value="1"/>
</dbReference>
<keyword evidence="7" id="KW-0153">Cholesterol metabolism</keyword>
<dbReference type="SMART" id="SM00042">
    <property type="entry name" value="CUB"/>
    <property type="match status" value="11"/>
</dbReference>
<keyword evidence="4" id="KW-0813">Transport</keyword>
<evidence type="ECO:0000256" key="27">
    <source>
        <dbReference type="ARBA" id="ARBA00023878"/>
    </source>
</evidence>
<evidence type="ECO:0000259" key="33">
    <source>
        <dbReference type="PROSITE" id="PS01180"/>
    </source>
</evidence>
<evidence type="ECO:0000313" key="36">
    <source>
        <dbReference type="Proteomes" id="UP000186922"/>
    </source>
</evidence>
<feature type="domain" description="CUB" evidence="33">
    <location>
        <begin position="738"/>
        <end position="851"/>
    </location>
</feature>
<keyword evidence="5" id="KW-1003">Cell membrane</keyword>
<dbReference type="Gene3D" id="2.60.120.290">
    <property type="entry name" value="Spermadhesin, CUB domain"/>
    <property type="match status" value="12"/>
</dbReference>
<keyword evidence="16" id="KW-0653">Protein transport</keyword>
<dbReference type="GO" id="GO:0023052">
    <property type="term" value="P:signaling"/>
    <property type="evidence" value="ECO:0007669"/>
    <property type="project" value="UniProtKB-ARBA"/>
</dbReference>
<organism evidence="35 36">
    <name type="scientific">Ramazzottius varieornatus</name>
    <name type="common">Water bear</name>
    <name type="synonym">Tardigrade</name>
    <dbReference type="NCBI Taxonomy" id="947166"/>
    <lineage>
        <taxon>Eukaryota</taxon>
        <taxon>Metazoa</taxon>
        <taxon>Ecdysozoa</taxon>
        <taxon>Tardigrada</taxon>
        <taxon>Eutardigrada</taxon>
        <taxon>Parachela</taxon>
        <taxon>Hypsibioidea</taxon>
        <taxon>Ramazzottiidae</taxon>
        <taxon>Ramazzottius</taxon>
    </lineage>
</organism>
<dbReference type="InterPro" id="IPR035914">
    <property type="entry name" value="Sperma_CUB_dom_sf"/>
</dbReference>
<feature type="disulfide bond" evidence="31">
    <location>
        <begin position="480"/>
        <end position="489"/>
    </location>
</feature>
<dbReference type="PROSITE" id="PS01186">
    <property type="entry name" value="EGF_2"/>
    <property type="match status" value="2"/>
</dbReference>
<dbReference type="PROSITE" id="PS00010">
    <property type="entry name" value="ASX_HYDROXYL"/>
    <property type="match status" value="2"/>
</dbReference>
<evidence type="ECO:0000256" key="31">
    <source>
        <dbReference type="PROSITE-ProRule" id="PRU00076"/>
    </source>
</evidence>
<dbReference type="Pfam" id="PF00431">
    <property type="entry name" value="CUB"/>
    <property type="match status" value="12"/>
</dbReference>